<evidence type="ECO:0000313" key="2">
    <source>
        <dbReference type="EMBL" id="OCF51561.1"/>
    </source>
</evidence>
<organism evidence="2">
    <name type="scientific">Kwoniella pini CBS 10737</name>
    <dbReference type="NCBI Taxonomy" id="1296096"/>
    <lineage>
        <taxon>Eukaryota</taxon>
        <taxon>Fungi</taxon>
        <taxon>Dikarya</taxon>
        <taxon>Basidiomycota</taxon>
        <taxon>Agaricomycotina</taxon>
        <taxon>Tremellomycetes</taxon>
        <taxon>Tremellales</taxon>
        <taxon>Cryptococcaceae</taxon>
        <taxon>Kwoniella</taxon>
    </lineage>
</organism>
<accession>A0A1B9I801</accession>
<dbReference type="EMBL" id="CP144524">
    <property type="protein sequence ID" value="WWC70786.1"/>
    <property type="molecule type" value="Genomic_DNA"/>
</dbReference>
<evidence type="ECO:0000313" key="3">
    <source>
        <dbReference type="EMBL" id="WWC70786.1"/>
    </source>
</evidence>
<evidence type="ECO:0000313" key="4">
    <source>
        <dbReference type="Proteomes" id="UP000094020"/>
    </source>
</evidence>
<reference evidence="3" key="4">
    <citation type="submission" date="2024-02" db="EMBL/GenBank/DDBJ databases">
        <title>Comparative genomics of Cryptococcus and Kwoniella reveals pathogenesis evolution and contrasting modes of karyotype evolution via chromosome fusion or intercentromeric recombination.</title>
        <authorList>
            <person name="Coelho M.A."/>
            <person name="David-Palma M."/>
            <person name="Shea T."/>
            <person name="Bowers K."/>
            <person name="McGinley-Smith S."/>
            <person name="Mohammad A.W."/>
            <person name="Gnirke A."/>
            <person name="Yurkov A.M."/>
            <person name="Nowrousian M."/>
            <person name="Sun S."/>
            <person name="Cuomo C.A."/>
            <person name="Heitman J."/>
        </authorList>
    </citation>
    <scope>NUCLEOTIDE SEQUENCE</scope>
    <source>
        <strain evidence="3">CBS 10737</strain>
    </source>
</reference>
<sequence length="89" mass="8841">MKKKNEIQWDQYDLTLLFNLFADLDNTGPNDDTEYNGDSGTGYPQCHGHSGGCYDSSGGVSASENCGGSGGTSGCSSSACGGGGCGGGG</sequence>
<reference evidence="2" key="3">
    <citation type="submission" date="2016-07" db="EMBL/GenBank/DDBJ databases">
        <title>Evolution of pathogenesis and genome organization in the Tremellales.</title>
        <authorList>
            <person name="Cuomo C."/>
            <person name="Litvintseva A."/>
            <person name="Heitman J."/>
            <person name="Chen Y."/>
            <person name="Sun S."/>
            <person name="Springer D."/>
            <person name="Dromer F."/>
            <person name="Young S."/>
            <person name="Zeng Q."/>
            <person name="Chapman S."/>
            <person name="Gujja S."/>
            <person name="Saif S."/>
            <person name="Birren B."/>
        </authorList>
    </citation>
    <scope>NUCLEOTIDE SEQUENCE</scope>
    <source>
        <strain evidence="2">CBS 10737</strain>
    </source>
</reference>
<name>A0A1B9I801_9TREE</name>
<dbReference type="KEGG" id="kpin:30170645"/>
<dbReference type="AlphaFoldDB" id="A0A1B9I801"/>
<reference evidence="3" key="2">
    <citation type="submission" date="2013-07" db="EMBL/GenBank/DDBJ databases">
        <authorList>
            <consortium name="The Broad Institute Genome Sequencing Platform"/>
            <person name="Cuomo C."/>
            <person name="Litvintseva A."/>
            <person name="Chen Y."/>
            <person name="Heitman J."/>
            <person name="Sun S."/>
            <person name="Springer D."/>
            <person name="Dromer F."/>
            <person name="Young S.K."/>
            <person name="Zeng Q."/>
            <person name="Gargeya S."/>
            <person name="Fitzgerald M."/>
            <person name="Abouelleil A."/>
            <person name="Alvarado L."/>
            <person name="Berlin A.M."/>
            <person name="Chapman S.B."/>
            <person name="Dewar J."/>
            <person name="Goldberg J."/>
            <person name="Griggs A."/>
            <person name="Gujja S."/>
            <person name="Hansen M."/>
            <person name="Howarth C."/>
            <person name="Imamovic A."/>
            <person name="Larimer J."/>
            <person name="McCowan C."/>
            <person name="Murphy C."/>
            <person name="Pearson M."/>
            <person name="Priest M."/>
            <person name="Roberts A."/>
            <person name="Saif S."/>
            <person name="Shea T."/>
            <person name="Sykes S."/>
            <person name="Wortman J."/>
            <person name="Nusbaum C."/>
            <person name="Birren B."/>
        </authorList>
    </citation>
    <scope>NUCLEOTIDE SEQUENCE</scope>
    <source>
        <strain evidence="3">CBS 10737</strain>
    </source>
</reference>
<protein>
    <submittedName>
        <fullName evidence="2">Uncharacterized protein</fullName>
    </submittedName>
</protein>
<dbReference type="Proteomes" id="UP000094020">
    <property type="component" value="Chromosome 6"/>
</dbReference>
<reference evidence="2" key="1">
    <citation type="submission" date="2013-07" db="EMBL/GenBank/DDBJ databases">
        <title>The Genome Sequence of Cryptococcus pinus CBS10737.</title>
        <authorList>
            <consortium name="The Broad Institute Genome Sequencing Platform"/>
            <person name="Cuomo C."/>
            <person name="Litvintseva A."/>
            <person name="Chen Y."/>
            <person name="Heitman J."/>
            <person name="Sun S."/>
            <person name="Springer D."/>
            <person name="Dromer F."/>
            <person name="Young S.K."/>
            <person name="Zeng Q."/>
            <person name="Gargeya S."/>
            <person name="Fitzgerald M."/>
            <person name="Abouelleil A."/>
            <person name="Alvarado L."/>
            <person name="Berlin A.M."/>
            <person name="Chapman S.B."/>
            <person name="Dewar J."/>
            <person name="Goldberg J."/>
            <person name="Griggs A."/>
            <person name="Gujja S."/>
            <person name="Hansen M."/>
            <person name="Howarth C."/>
            <person name="Imamovic A."/>
            <person name="Larimer J."/>
            <person name="McCowan C."/>
            <person name="Murphy C."/>
            <person name="Pearson M."/>
            <person name="Priest M."/>
            <person name="Roberts A."/>
            <person name="Saif S."/>
            <person name="Shea T."/>
            <person name="Sykes S."/>
            <person name="Wortman J."/>
            <person name="Nusbaum C."/>
            <person name="Birren B."/>
        </authorList>
    </citation>
    <scope>NUCLEOTIDE SEQUENCE [LARGE SCALE GENOMIC DNA]</scope>
    <source>
        <strain evidence="2">CBS 10737</strain>
    </source>
</reference>
<feature type="region of interest" description="Disordered" evidence="1">
    <location>
        <begin position="67"/>
        <end position="89"/>
    </location>
</feature>
<keyword evidence="4" id="KW-1185">Reference proteome</keyword>
<dbReference type="GeneID" id="30170645"/>
<proteinExistence type="predicted"/>
<dbReference type="EMBL" id="KV700115">
    <property type="protein sequence ID" value="OCF51561.1"/>
    <property type="molecule type" value="Genomic_DNA"/>
</dbReference>
<evidence type="ECO:0000256" key="1">
    <source>
        <dbReference type="SAM" id="MobiDB-lite"/>
    </source>
</evidence>
<dbReference type="RefSeq" id="XP_019012780.1">
    <property type="nucleotide sequence ID" value="XM_019154040.1"/>
</dbReference>
<gene>
    <name evidence="2" type="ORF">I206_02276</name>
    <name evidence="3" type="ORF">I206_104738</name>
</gene>
<feature type="compositionally biased region" description="Gly residues" evidence="1">
    <location>
        <begin position="80"/>
        <end position="89"/>
    </location>
</feature>